<accession>A0ABQ9JZC1</accession>
<keyword evidence="4" id="KW-0552">Olfaction</keyword>
<keyword evidence="2" id="KW-0716">Sensory transduction</keyword>
<evidence type="ECO:0000313" key="10">
    <source>
        <dbReference type="Proteomes" id="UP001162164"/>
    </source>
</evidence>
<evidence type="ECO:0000256" key="4">
    <source>
        <dbReference type="ARBA" id="ARBA00022725"/>
    </source>
</evidence>
<evidence type="ECO:0000256" key="2">
    <source>
        <dbReference type="ARBA" id="ARBA00022606"/>
    </source>
</evidence>
<comment type="subcellular location">
    <subcellularLocation>
        <location evidence="1">Membrane</location>
        <topology evidence="1">Multi-pass membrane protein</topology>
    </subcellularLocation>
</comment>
<keyword evidence="10" id="KW-1185">Reference proteome</keyword>
<evidence type="ECO:0000256" key="7">
    <source>
        <dbReference type="ARBA" id="ARBA00023170"/>
    </source>
</evidence>
<keyword evidence="6" id="KW-0472">Membrane</keyword>
<dbReference type="Proteomes" id="UP001162164">
    <property type="component" value="Unassembled WGS sequence"/>
</dbReference>
<evidence type="ECO:0000256" key="8">
    <source>
        <dbReference type="ARBA" id="ARBA00023224"/>
    </source>
</evidence>
<dbReference type="EMBL" id="JAPWTJ010000065">
    <property type="protein sequence ID" value="KAJ8983701.1"/>
    <property type="molecule type" value="Genomic_DNA"/>
</dbReference>
<comment type="caution">
    <text evidence="9">The sequence shown here is derived from an EMBL/GenBank/DDBJ whole genome shotgun (WGS) entry which is preliminary data.</text>
</comment>
<keyword evidence="7" id="KW-0675">Receptor</keyword>
<reference evidence="9" key="1">
    <citation type="journal article" date="2023" name="Insect Mol. Biol.">
        <title>Genome sequencing provides insights into the evolution of gene families encoding plant cell wall-degrading enzymes in longhorned beetles.</title>
        <authorList>
            <person name="Shin N.R."/>
            <person name="Okamura Y."/>
            <person name="Kirsch R."/>
            <person name="Pauchet Y."/>
        </authorList>
    </citation>
    <scope>NUCLEOTIDE SEQUENCE</scope>
    <source>
        <strain evidence="9">MMC_N1</strain>
    </source>
</reference>
<evidence type="ECO:0000313" key="9">
    <source>
        <dbReference type="EMBL" id="KAJ8983701.1"/>
    </source>
</evidence>
<dbReference type="Pfam" id="PF02949">
    <property type="entry name" value="7tm_6"/>
    <property type="match status" value="1"/>
</dbReference>
<name>A0ABQ9JZC1_9CUCU</name>
<feature type="non-terminal residue" evidence="9">
    <location>
        <position position="1"/>
    </location>
</feature>
<keyword evidence="3" id="KW-0812">Transmembrane</keyword>
<proteinExistence type="predicted"/>
<evidence type="ECO:0000256" key="1">
    <source>
        <dbReference type="ARBA" id="ARBA00004141"/>
    </source>
</evidence>
<evidence type="ECO:0000256" key="6">
    <source>
        <dbReference type="ARBA" id="ARBA00023136"/>
    </source>
</evidence>
<gene>
    <name evidence="9" type="ORF">NQ317_009136</name>
</gene>
<keyword evidence="5" id="KW-1133">Transmembrane helix</keyword>
<evidence type="ECO:0000256" key="3">
    <source>
        <dbReference type="ARBA" id="ARBA00022692"/>
    </source>
</evidence>
<keyword evidence="8" id="KW-0807">Transducer</keyword>
<protein>
    <submittedName>
        <fullName evidence="9">Uncharacterized protein</fullName>
    </submittedName>
</protein>
<sequence length="313" mass="36238">FSETIFYCIHPLYVGHTEHFNKVTNETTIVKVLPLSSWLPYNAQEHYLCTYLWQIFDGTIGASYVGCTDVFTFSLIIYPLGQIKMLIHILRNFHKYVGKTQNVLGVERDEASFLTMRECILKHKEIIRLIETVSVVYKRLQLRHEAHNGTGLFTKLSTAGLDCNTTFPGRYKIQLQALKVTNHGFASIRDQRVIPFFISYNVALLQSSNVALAVWQSEWYEEPQKVKQMMLMMIRIPLIIKSSWSQYQDQQLSVTDRNTSKTLSVLWRFFPGKVRYVNSHLGPVRFFTQIASLPMADMLAGNFGMSRPRTYDK</sequence>
<organism evidence="9 10">
    <name type="scientific">Molorchus minor</name>
    <dbReference type="NCBI Taxonomy" id="1323400"/>
    <lineage>
        <taxon>Eukaryota</taxon>
        <taxon>Metazoa</taxon>
        <taxon>Ecdysozoa</taxon>
        <taxon>Arthropoda</taxon>
        <taxon>Hexapoda</taxon>
        <taxon>Insecta</taxon>
        <taxon>Pterygota</taxon>
        <taxon>Neoptera</taxon>
        <taxon>Endopterygota</taxon>
        <taxon>Coleoptera</taxon>
        <taxon>Polyphaga</taxon>
        <taxon>Cucujiformia</taxon>
        <taxon>Chrysomeloidea</taxon>
        <taxon>Cerambycidae</taxon>
        <taxon>Lamiinae</taxon>
        <taxon>Monochamini</taxon>
        <taxon>Molorchus</taxon>
    </lineage>
</organism>
<evidence type="ECO:0000256" key="5">
    <source>
        <dbReference type="ARBA" id="ARBA00022989"/>
    </source>
</evidence>
<dbReference type="InterPro" id="IPR004117">
    <property type="entry name" value="7tm6_olfct_rcpt"/>
</dbReference>